<dbReference type="InterPro" id="IPR001254">
    <property type="entry name" value="Trypsin_dom"/>
</dbReference>
<dbReference type="OMA" id="FWNDIAI"/>
<dbReference type="SMART" id="SM00254">
    <property type="entry name" value="ShKT"/>
    <property type="match status" value="2"/>
</dbReference>
<dbReference type="PANTHER" id="PTHR24250:SF27">
    <property type="entry name" value="ELASTASE 2 LIKE"/>
    <property type="match status" value="1"/>
</dbReference>
<sequence length="443" mass="47271">MVRYECCRIRSISILREETMKLLSAVILCVLAASYIDAKCGSRPAGTRVINGQNASPHSWPWQISLRRYGYHTCGGSLISPTWVVTAAHCIHNRSPKDYTVVAGAHRRKGTTSVQQTIRVSHFIKHPSYDDRRINNDIALLRLASPVQMSDKVGAVCLTKIKPQPGKKCYITGWGSITGSGTSPDILQQAVLPIVSHTNCKKKYFSVNSFAHLCAGEGRAGASGGCHGDSGGPLVCEEGGRWYLHGAVSFGRKNCPTTDYTVFARVASYIDWIKQVSGVGPDGSLPSIPPPTGGSPPPPTQSPGDCKDKATNCKDMIKYCDNIDMKTKWCRKTCGGCAVPPPTQGPPSPPPPPTQGPPSPPPPPTQGPQTPAPTQPADCKDKATNCKDMIKYCDNIDMKTKWCRKTCGGCAVPPPTQGPPSPPPPPTQGPPSPPPPPTQGPPS</sequence>
<dbReference type="RefSeq" id="XP_020915558.2">
    <property type="nucleotide sequence ID" value="XM_021059899.2"/>
</dbReference>
<keyword evidence="3 7" id="KW-0378">Hydrolase</keyword>
<feature type="region of interest" description="Disordered" evidence="8">
    <location>
        <begin position="342"/>
        <end position="381"/>
    </location>
</feature>
<dbReference type="Pfam" id="PF00089">
    <property type="entry name" value="Trypsin"/>
    <property type="match status" value="1"/>
</dbReference>
<evidence type="ECO:0000256" key="8">
    <source>
        <dbReference type="SAM" id="MobiDB-lite"/>
    </source>
</evidence>
<keyword evidence="12" id="KW-1185">Reference proteome</keyword>
<feature type="region of interest" description="Disordered" evidence="8">
    <location>
        <begin position="281"/>
        <end position="306"/>
    </location>
</feature>
<dbReference type="GO" id="GO:0006508">
    <property type="term" value="P:proteolysis"/>
    <property type="evidence" value="ECO:0007669"/>
    <property type="project" value="UniProtKB-KW"/>
</dbReference>
<evidence type="ECO:0000256" key="6">
    <source>
        <dbReference type="PROSITE-ProRule" id="PRU01005"/>
    </source>
</evidence>
<dbReference type="PROSITE" id="PS00134">
    <property type="entry name" value="TRYPSIN_HIS"/>
    <property type="match status" value="1"/>
</dbReference>
<evidence type="ECO:0000259" key="10">
    <source>
        <dbReference type="PROSITE" id="PS51670"/>
    </source>
</evidence>
<dbReference type="PRINTS" id="PR00722">
    <property type="entry name" value="CHYMOTRYPSIN"/>
</dbReference>
<comment type="caution">
    <text evidence="6">Lacks conserved residue(s) required for the propagation of feature annotation.</text>
</comment>
<dbReference type="Gene3D" id="2.40.10.10">
    <property type="entry name" value="Trypsin-like serine proteases"/>
    <property type="match status" value="1"/>
</dbReference>
<dbReference type="PROSITE" id="PS00135">
    <property type="entry name" value="TRYPSIN_SER"/>
    <property type="match status" value="1"/>
</dbReference>
<organism evidence="11 12">
    <name type="scientific">Exaiptasia diaphana</name>
    <name type="common">Tropical sea anemone</name>
    <name type="synonym">Aiptasia pulchella</name>
    <dbReference type="NCBI Taxonomy" id="2652724"/>
    <lineage>
        <taxon>Eukaryota</taxon>
        <taxon>Metazoa</taxon>
        <taxon>Cnidaria</taxon>
        <taxon>Anthozoa</taxon>
        <taxon>Hexacorallia</taxon>
        <taxon>Actiniaria</taxon>
        <taxon>Aiptasiidae</taxon>
        <taxon>Exaiptasia</taxon>
    </lineage>
</organism>
<dbReference type="PROSITE" id="PS50240">
    <property type="entry name" value="TRYPSIN_DOM"/>
    <property type="match status" value="1"/>
</dbReference>
<dbReference type="InterPro" id="IPR018114">
    <property type="entry name" value="TRYPSIN_HIS"/>
</dbReference>
<dbReference type="FunFam" id="2.40.10.10:FF:000003">
    <property type="entry name" value="Transmembrane serine protease 3"/>
    <property type="match status" value="1"/>
</dbReference>
<evidence type="ECO:0000313" key="12">
    <source>
        <dbReference type="Proteomes" id="UP000887567"/>
    </source>
</evidence>
<dbReference type="Pfam" id="PF01549">
    <property type="entry name" value="ShK"/>
    <property type="match status" value="2"/>
</dbReference>
<dbReference type="KEGG" id="epa:110253035"/>
<dbReference type="CDD" id="cd00190">
    <property type="entry name" value="Tryp_SPc"/>
    <property type="match status" value="1"/>
</dbReference>
<feature type="domain" description="ShKT" evidence="10">
    <location>
        <begin position="306"/>
        <end position="337"/>
    </location>
</feature>
<feature type="domain" description="Peptidase S1" evidence="9">
    <location>
        <begin position="49"/>
        <end position="278"/>
    </location>
</feature>
<evidence type="ECO:0000256" key="1">
    <source>
        <dbReference type="ARBA" id="ARBA00022656"/>
    </source>
</evidence>
<name>A0A913Y6M1_EXADI</name>
<dbReference type="InterPro" id="IPR043504">
    <property type="entry name" value="Peptidase_S1_PA_chymotrypsin"/>
</dbReference>
<dbReference type="InterPro" id="IPR003582">
    <property type="entry name" value="ShKT_dom"/>
</dbReference>
<dbReference type="SMART" id="SM00020">
    <property type="entry name" value="Tryp_SPc"/>
    <property type="match status" value="1"/>
</dbReference>
<dbReference type="InterPro" id="IPR001314">
    <property type="entry name" value="Peptidase_S1A"/>
</dbReference>
<keyword evidence="4 7" id="KW-0720">Serine protease</keyword>
<evidence type="ECO:0000256" key="7">
    <source>
        <dbReference type="RuleBase" id="RU363034"/>
    </source>
</evidence>
<dbReference type="PROSITE" id="PS51670">
    <property type="entry name" value="SHKT"/>
    <property type="match status" value="2"/>
</dbReference>
<feature type="compositionally biased region" description="Pro residues" evidence="8">
    <location>
        <begin position="287"/>
        <end position="301"/>
    </location>
</feature>
<reference evidence="11" key="1">
    <citation type="submission" date="2022-11" db="UniProtKB">
        <authorList>
            <consortium name="EnsemblMetazoa"/>
        </authorList>
    </citation>
    <scope>IDENTIFICATION</scope>
</reference>
<dbReference type="OrthoDB" id="5964169at2759"/>
<proteinExistence type="predicted"/>
<evidence type="ECO:0000256" key="2">
    <source>
        <dbReference type="ARBA" id="ARBA00022670"/>
    </source>
</evidence>
<accession>A0A913Y6M1</accession>
<dbReference type="AlphaFoldDB" id="A0A913Y6M1"/>
<feature type="domain" description="ShKT" evidence="10">
    <location>
        <begin position="379"/>
        <end position="410"/>
    </location>
</feature>
<protein>
    <submittedName>
        <fullName evidence="11">Uncharacterized protein</fullName>
    </submittedName>
</protein>
<feature type="compositionally biased region" description="Pro residues" evidence="8">
    <location>
        <begin position="342"/>
        <end position="374"/>
    </location>
</feature>
<dbReference type="InterPro" id="IPR033116">
    <property type="entry name" value="TRYPSIN_SER"/>
</dbReference>
<dbReference type="GeneID" id="110253035"/>
<evidence type="ECO:0000256" key="3">
    <source>
        <dbReference type="ARBA" id="ARBA00022801"/>
    </source>
</evidence>
<dbReference type="Proteomes" id="UP000887567">
    <property type="component" value="Unplaced"/>
</dbReference>
<dbReference type="GO" id="GO:0004252">
    <property type="term" value="F:serine-type endopeptidase activity"/>
    <property type="evidence" value="ECO:0007669"/>
    <property type="project" value="InterPro"/>
</dbReference>
<evidence type="ECO:0000256" key="4">
    <source>
        <dbReference type="ARBA" id="ARBA00022825"/>
    </source>
</evidence>
<dbReference type="EnsemblMetazoa" id="XM_021059899.2">
    <property type="protein sequence ID" value="XP_020915558.2"/>
    <property type="gene ID" value="LOC110253035"/>
</dbReference>
<keyword evidence="1" id="KW-0800">Toxin</keyword>
<feature type="region of interest" description="Disordered" evidence="8">
    <location>
        <begin position="414"/>
        <end position="443"/>
    </location>
</feature>
<evidence type="ECO:0000313" key="11">
    <source>
        <dbReference type="EnsemblMetazoa" id="XP_020915558.2"/>
    </source>
</evidence>
<evidence type="ECO:0000259" key="9">
    <source>
        <dbReference type="PROSITE" id="PS50240"/>
    </source>
</evidence>
<dbReference type="SUPFAM" id="SSF50494">
    <property type="entry name" value="Trypsin-like serine proteases"/>
    <property type="match status" value="1"/>
</dbReference>
<keyword evidence="2 7" id="KW-0645">Protease</keyword>
<keyword evidence="5" id="KW-1015">Disulfide bond</keyword>
<dbReference type="PANTHER" id="PTHR24250">
    <property type="entry name" value="CHYMOTRYPSIN-RELATED"/>
    <property type="match status" value="1"/>
</dbReference>
<dbReference type="GO" id="GO:0090729">
    <property type="term" value="F:toxin activity"/>
    <property type="evidence" value="ECO:0007669"/>
    <property type="project" value="UniProtKB-KW"/>
</dbReference>
<dbReference type="InterPro" id="IPR009003">
    <property type="entry name" value="Peptidase_S1_PA"/>
</dbReference>
<evidence type="ECO:0000256" key="5">
    <source>
        <dbReference type="ARBA" id="ARBA00023157"/>
    </source>
</evidence>